<feature type="region of interest" description="Disordered" evidence="1">
    <location>
        <begin position="99"/>
        <end position="185"/>
    </location>
</feature>
<feature type="region of interest" description="Disordered" evidence="1">
    <location>
        <begin position="329"/>
        <end position="385"/>
    </location>
</feature>
<dbReference type="FunCoup" id="C5DK03">
    <property type="interactions" value="83"/>
</dbReference>
<sequence>MMDADRLKVPSSGEPLAPGDCTPSRRGHRHKRSFAISQDLDFLRQPPGTPQEKPTHQTSPPVQHSDMSPRFFMSEESTFSHDVPNAIIDLDDALTTKPQSFTSHRRAESAPANLILPFKIEPSKPPAQPLRIEEEDSESDNEYVLHDSLMSPLRAKSQSPFLKSPSASTKSPQPARRSQYNNNALKINKQKERYLNYSKQLPAAGSQIQNQCCPQEPSSTSLSSDLTSEATTPAATVNTPNTPIFSVLKFSGRSPSPRKTFNFESQVYDLPSTDSAVSDDGKDADDGNTLTFTVTNATYEPMHRRSKSVAACEASEGLRIPKEILLGEPGGSVDLSKTVTDPKGEAAPSSKLEKPFKASVSGSYENRSVSDSAVVNDKISGSHSRRRGKLNILSSIFSRLKSSK</sequence>
<name>C5DK03_LACTC</name>
<evidence type="ECO:0000313" key="3">
    <source>
        <dbReference type="Proteomes" id="UP000002036"/>
    </source>
</evidence>
<feature type="compositionally biased region" description="Polar residues" evidence="1">
    <location>
        <begin position="208"/>
        <end position="217"/>
    </location>
</feature>
<feature type="region of interest" description="Disordered" evidence="1">
    <location>
        <begin position="1"/>
        <end position="78"/>
    </location>
</feature>
<dbReference type="AlphaFoldDB" id="C5DK03"/>
<accession>C5DK03</accession>
<dbReference type="OMA" id="KERYYNY"/>
<feature type="compositionally biased region" description="Low complexity" evidence="1">
    <location>
        <begin position="218"/>
        <end position="237"/>
    </location>
</feature>
<reference evidence="2 3" key="1">
    <citation type="journal article" date="2009" name="Genome Res.">
        <title>Comparative genomics of protoploid Saccharomycetaceae.</title>
        <authorList>
            <consortium name="The Genolevures Consortium"/>
            <person name="Souciet J.-L."/>
            <person name="Dujon B."/>
            <person name="Gaillardin C."/>
            <person name="Johnston M."/>
            <person name="Baret P.V."/>
            <person name="Cliften P."/>
            <person name="Sherman D.J."/>
            <person name="Weissenbach J."/>
            <person name="Westhof E."/>
            <person name="Wincker P."/>
            <person name="Jubin C."/>
            <person name="Poulain J."/>
            <person name="Barbe V."/>
            <person name="Segurens B."/>
            <person name="Artiguenave F."/>
            <person name="Anthouard V."/>
            <person name="Vacherie B."/>
            <person name="Val M.-E."/>
            <person name="Fulton R.S."/>
            <person name="Minx P."/>
            <person name="Wilson R."/>
            <person name="Durrens P."/>
            <person name="Jean G."/>
            <person name="Marck C."/>
            <person name="Martin T."/>
            <person name="Nikolski M."/>
            <person name="Rolland T."/>
            <person name="Seret M.-L."/>
            <person name="Casaregola S."/>
            <person name="Despons L."/>
            <person name="Fairhead C."/>
            <person name="Fischer G."/>
            <person name="Lafontaine I."/>
            <person name="Leh V."/>
            <person name="Lemaire M."/>
            <person name="de Montigny J."/>
            <person name="Neuveglise C."/>
            <person name="Thierry A."/>
            <person name="Blanc-Lenfle I."/>
            <person name="Bleykasten C."/>
            <person name="Diffels J."/>
            <person name="Fritsch E."/>
            <person name="Frangeul L."/>
            <person name="Goeffon A."/>
            <person name="Jauniaux N."/>
            <person name="Kachouri-Lafond R."/>
            <person name="Payen C."/>
            <person name="Potier S."/>
            <person name="Pribylova L."/>
            <person name="Ozanne C."/>
            <person name="Richard G.-F."/>
            <person name="Sacerdot C."/>
            <person name="Straub M.-L."/>
            <person name="Talla E."/>
        </authorList>
    </citation>
    <scope>NUCLEOTIDE SEQUENCE [LARGE SCALE GENOMIC DNA]</scope>
    <source>
        <strain evidence="3">ATCC 56472 / CBS 6340 / NRRL Y-8284</strain>
    </source>
</reference>
<dbReference type="GeneID" id="8292432"/>
<dbReference type="OrthoDB" id="3981301at2759"/>
<dbReference type="Proteomes" id="UP000002036">
    <property type="component" value="Chromosome F"/>
</dbReference>
<feature type="region of interest" description="Disordered" evidence="1">
    <location>
        <begin position="208"/>
        <end position="237"/>
    </location>
</feature>
<gene>
    <name evidence="2" type="ordered locus">KLTH0F00748g</name>
</gene>
<feature type="compositionally biased region" description="Polar residues" evidence="1">
    <location>
        <begin position="360"/>
        <end position="373"/>
    </location>
</feature>
<dbReference type="EMBL" id="CU928170">
    <property type="protein sequence ID" value="CAR23804.1"/>
    <property type="molecule type" value="Genomic_DNA"/>
</dbReference>
<keyword evidence="3" id="KW-1185">Reference proteome</keyword>
<dbReference type="InParanoid" id="C5DK03"/>
<organism evidence="2 3">
    <name type="scientific">Lachancea thermotolerans (strain ATCC 56472 / CBS 6340 / NRRL Y-8284)</name>
    <name type="common">Yeast</name>
    <name type="synonym">Kluyveromyces thermotolerans</name>
    <dbReference type="NCBI Taxonomy" id="559295"/>
    <lineage>
        <taxon>Eukaryota</taxon>
        <taxon>Fungi</taxon>
        <taxon>Dikarya</taxon>
        <taxon>Ascomycota</taxon>
        <taxon>Saccharomycotina</taxon>
        <taxon>Saccharomycetes</taxon>
        <taxon>Saccharomycetales</taxon>
        <taxon>Saccharomycetaceae</taxon>
        <taxon>Lachancea</taxon>
    </lineage>
</organism>
<evidence type="ECO:0000256" key="1">
    <source>
        <dbReference type="SAM" id="MobiDB-lite"/>
    </source>
</evidence>
<feature type="compositionally biased region" description="Polar residues" evidence="1">
    <location>
        <begin position="56"/>
        <end position="66"/>
    </location>
</feature>
<evidence type="ECO:0000313" key="2">
    <source>
        <dbReference type="EMBL" id="CAR23804.1"/>
    </source>
</evidence>
<protein>
    <submittedName>
        <fullName evidence="2">KLTH0F00748p</fullName>
    </submittedName>
</protein>
<dbReference type="HOGENOM" id="CLU_026385_0_0_1"/>
<dbReference type="RefSeq" id="XP_002554241.1">
    <property type="nucleotide sequence ID" value="XM_002554195.1"/>
</dbReference>
<feature type="compositionally biased region" description="Polar residues" evidence="1">
    <location>
        <begin position="156"/>
        <end position="185"/>
    </location>
</feature>
<dbReference type="KEGG" id="lth:KLTH0F00748g"/>
<dbReference type="eggNOG" id="ENOG502RXFV">
    <property type="taxonomic scope" value="Eukaryota"/>
</dbReference>
<proteinExistence type="predicted"/>